<evidence type="ECO:0000256" key="3">
    <source>
        <dbReference type="ARBA" id="ARBA00023027"/>
    </source>
</evidence>
<keyword evidence="2 4" id="KW-0560">Oxidoreductase</keyword>
<comment type="similarity">
    <text evidence="4">Belongs to the D-isomer specific 2-hydroxyacid dehydrogenase family.</text>
</comment>
<dbReference type="PROSITE" id="PS00065">
    <property type="entry name" value="D_2_HYDROXYACID_DH_1"/>
    <property type="match status" value="1"/>
</dbReference>
<dbReference type="GO" id="GO:0051287">
    <property type="term" value="F:NAD binding"/>
    <property type="evidence" value="ECO:0007669"/>
    <property type="project" value="InterPro"/>
</dbReference>
<gene>
    <name evidence="7" type="primary">HPPR</name>
    <name evidence="7" type="ORF">KSP39_PZI013552</name>
</gene>
<keyword evidence="8" id="KW-1185">Reference proteome</keyword>
<dbReference type="InterPro" id="IPR050223">
    <property type="entry name" value="D-isomer_2-hydroxyacid_DH"/>
</dbReference>
<comment type="caution">
    <text evidence="7">The sequence shown here is derived from an EMBL/GenBank/DDBJ whole genome shotgun (WGS) entry which is preliminary data.</text>
</comment>
<keyword evidence="3" id="KW-0520">NAD</keyword>
<dbReference type="InterPro" id="IPR029752">
    <property type="entry name" value="D-isomer_DH_CS1"/>
</dbReference>
<dbReference type="CDD" id="cd12156">
    <property type="entry name" value="HPPR"/>
    <property type="match status" value="1"/>
</dbReference>
<dbReference type="FunFam" id="3.40.50.720:FF:000213">
    <property type="entry name" value="Putative 2-hydroxyacid dehydrogenase"/>
    <property type="match status" value="1"/>
</dbReference>
<dbReference type="SUPFAM" id="SSF51735">
    <property type="entry name" value="NAD(P)-binding Rossmann-fold domains"/>
    <property type="match status" value="1"/>
</dbReference>
<dbReference type="Pfam" id="PF00389">
    <property type="entry name" value="2-Hacid_dh"/>
    <property type="match status" value="1"/>
</dbReference>
<dbReference type="EMBL" id="JBBWWQ010000011">
    <property type="protein sequence ID" value="KAK8935153.1"/>
    <property type="molecule type" value="Genomic_DNA"/>
</dbReference>
<dbReference type="GO" id="GO:0016618">
    <property type="term" value="F:hydroxypyruvate reductase [NAD(P)H] activity"/>
    <property type="evidence" value="ECO:0007669"/>
    <property type="project" value="TreeGrafter"/>
</dbReference>
<dbReference type="PANTHER" id="PTHR10996:SF178">
    <property type="entry name" value="2-HYDROXYACID DEHYDROGENASE YGL185C-RELATED"/>
    <property type="match status" value="1"/>
</dbReference>
<dbReference type="GO" id="GO:0030267">
    <property type="term" value="F:glyoxylate reductase (NADPH) activity"/>
    <property type="evidence" value="ECO:0007669"/>
    <property type="project" value="TreeGrafter"/>
</dbReference>
<dbReference type="InterPro" id="IPR006139">
    <property type="entry name" value="D-isomer_2_OHA_DH_cat_dom"/>
</dbReference>
<protein>
    <submittedName>
        <fullName evidence="7">Hydroxyphenylpyruvate reductase</fullName>
    </submittedName>
</protein>
<dbReference type="PANTHER" id="PTHR10996">
    <property type="entry name" value="2-HYDROXYACID DEHYDROGENASE-RELATED"/>
    <property type="match status" value="1"/>
</dbReference>
<evidence type="ECO:0000259" key="5">
    <source>
        <dbReference type="Pfam" id="PF00389"/>
    </source>
</evidence>
<feature type="domain" description="D-isomer specific 2-hydroxyacid dehydrogenase NAD-binding" evidence="6">
    <location>
        <begin position="111"/>
        <end position="291"/>
    </location>
</feature>
<dbReference type="Gene3D" id="3.40.50.720">
    <property type="entry name" value="NAD(P)-binding Rossmann-like Domain"/>
    <property type="match status" value="2"/>
</dbReference>
<dbReference type="SUPFAM" id="SSF52283">
    <property type="entry name" value="Formate/glycerate dehydrogenase catalytic domain-like"/>
    <property type="match status" value="1"/>
</dbReference>
<reference evidence="7 8" key="1">
    <citation type="journal article" date="2022" name="Nat. Plants">
        <title>Genomes of leafy and leafless Platanthera orchids illuminate the evolution of mycoheterotrophy.</title>
        <authorList>
            <person name="Li M.H."/>
            <person name="Liu K.W."/>
            <person name="Li Z."/>
            <person name="Lu H.C."/>
            <person name="Ye Q.L."/>
            <person name="Zhang D."/>
            <person name="Wang J.Y."/>
            <person name="Li Y.F."/>
            <person name="Zhong Z.M."/>
            <person name="Liu X."/>
            <person name="Yu X."/>
            <person name="Liu D.K."/>
            <person name="Tu X.D."/>
            <person name="Liu B."/>
            <person name="Hao Y."/>
            <person name="Liao X.Y."/>
            <person name="Jiang Y.T."/>
            <person name="Sun W.H."/>
            <person name="Chen J."/>
            <person name="Chen Y.Q."/>
            <person name="Ai Y."/>
            <person name="Zhai J.W."/>
            <person name="Wu S.S."/>
            <person name="Zhou Z."/>
            <person name="Hsiao Y.Y."/>
            <person name="Wu W.L."/>
            <person name="Chen Y.Y."/>
            <person name="Lin Y.F."/>
            <person name="Hsu J.L."/>
            <person name="Li C.Y."/>
            <person name="Wang Z.W."/>
            <person name="Zhao X."/>
            <person name="Zhong W.Y."/>
            <person name="Ma X.K."/>
            <person name="Ma L."/>
            <person name="Huang J."/>
            <person name="Chen G.Z."/>
            <person name="Huang M.Z."/>
            <person name="Huang L."/>
            <person name="Peng D.H."/>
            <person name="Luo Y.B."/>
            <person name="Zou S.Q."/>
            <person name="Chen S.P."/>
            <person name="Lan S."/>
            <person name="Tsai W.C."/>
            <person name="Van de Peer Y."/>
            <person name="Liu Z.J."/>
        </authorList>
    </citation>
    <scope>NUCLEOTIDE SEQUENCE [LARGE SCALE GENOMIC DNA]</scope>
    <source>
        <strain evidence="7">Lor287</strain>
    </source>
</reference>
<dbReference type="InterPro" id="IPR006140">
    <property type="entry name" value="D-isomer_DH_NAD-bd"/>
</dbReference>
<dbReference type="InterPro" id="IPR036291">
    <property type="entry name" value="NAD(P)-bd_dom_sf"/>
</dbReference>
<evidence type="ECO:0000256" key="4">
    <source>
        <dbReference type="RuleBase" id="RU003719"/>
    </source>
</evidence>
<dbReference type="AlphaFoldDB" id="A0AAP0BBU4"/>
<accession>A0AAP0BBU4</accession>
<evidence type="ECO:0000313" key="8">
    <source>
        <dbReference type="Proteomes" id="UP001418222"/>
    </source>
</evidence>
<proteinExistence type="inferred from homology"/>
<evidence type="ECO:0000256" key="1">
    <source>
        <dbReference type="ARBA" id="ARBA00022857"/>
    </source>
</evidence>
<evidence type="ECO:0000313" key="7">
    <source>
        <dbReference type="EMBL" id="KAK8935153.1"/>
    </source>
</evidence>
<dbReference type="Pfam" id="PF02826">
    <property type="entry name" value="2-Hacid_dh_C"/>
    <property type="match status" value="1"/>
</dbReference>
<evidence type="ECO:0000256" key="2">
    <source>
        <dbReference type="ARBA" id="ARBA00023002"/>
    </source>
</evidence>
<dbReference type="Proteomes" id="UP001418222">
    <property type="component" value="Unassembled WGS sequence"/>
</dbReference>
<feature type="domain" description="D-isomer specific 2-hydroxyacid dehydrogenase catalytic" evidence="5">
    <location>
        <begin position="11"/>
        <end position="322"/>
    </location>
</feature>
<sequence length="323" mass="35194">MKSLGVLLTCPMDSYLEEELSRRHSLFRLWQPPPEKRSEFLRENAGDIRAVVGNTSVGAHAEMIDALPALEIVASFSVGLDKVDLGKCREKGIRVTNTPDVLTDDVADLAIALSIATLRRICGADRYLRSGSWKNNGDFRLCSKVWNGFVSFSGKAVGIVGLGRIGSAIAERAEAFGCTVSYHSRTKRPQTNYKHYSNIIDLAANSEVLILSCSLTHQTRHIINRHVIDALGPEGVLINVGRGALVDEPEFVSALIENRLGGAGLDVFEHEPDVPEELVGLDNVVLLPHVGTDTWETSKAMSDLVLGNLKAHVQKKPLLTPVV</sequence>
<name>A0AAP0BBU4_9ASPA</name>
<dbReference type="GO" id="GO:0005829">
    <property type="term" value="C:cytosol"/>
    <property type="evidence" value="ECO:0007669"/>
    <property type="project" value="TreeGrafter"/>
</dbReference>
<evidence type="ECO:0000259" key="6">
    <source>
        <dbReference type="Pfam" id="PF02826"/>
    </source>
</evidence>
<keyword evidence="1" id="KW-0521">NADP</keyword>
<organism evidence="7 8">
    <name type="scientific">Platanthera zijinensis</name>
    <dbReference type="NCBI Taxonomy" id="2320716"/>
    <lineage>
        <taxon>Eukaryota</taxon>
        <taxon>Viridiplantae</taxon>
        <taxon>Streptophyta</taxon>
        <taxon>Embryophyta</taxon>
        <taxon>Tracheophyta</taxon>
        <taxon>Spermatophyta</taxon>
        <taxon>Magnoliopsida</taxon>
        <taxon>Liliopsida</taxon>
        <taxon>Asparagales</taxon>
        <taxon>Orchidaceae</taxon>
        <taxon>Orchidoideae</taxon>
        <taxon>Orchideae</taxon>
        <taxon>Orchidinae</taxon>
        <taxon>Platanthera</taxon>
    </lineage>
</organism>